<dbReference type="PANTHER" id="PTHR15840:SF10">
    <property type="entry name" value="EKC_KEOPS COMPLEX SUBUNIT TPRKB"/>
    <property type="match status" value="1"/>
</dbReference>
<gene>
    <name evidence="9" type="ORF">M409DRAFT_19533</name>
</gene>
<dbReference type="OrthoDB" id="329139at2759"/>
<keyword evidence="5" id="KW-0819">tRNA processing</keyword>
<dbReference type="SUPFAM" id="SSF143870">
    <property type="entry name" value="PF0523-like"/>
    <property type="match status" value="1"/>
</dbReference>
<evidence type="ECO:0000256" key="3">
    <source>
        <dbReference type="ARBA" id="ARBA00015316"/>
    </source>
</evidence>
<dbReference type="GO" id="GO:0005829">
    <property type="term" value="C:cytosol"/>
    <property type="evidence" value="ECO:0007669"/>
    <property type="project" value="TreeGrafter"/>
</dbReference>
<comment type="function">
    <text evidence="7">Component of the EKC/KEOPS complex that is required for the formation of a threonylcarbamoyl group on adenosine at position 37 (t(6)A37) in tRNAs that read codons beginning with adenine. The complex is probably involved in the transfer of the threonylcarbamoyl moiety of threonylcarbamoyl-AMP (TC-AMP) to the N6 group of A37. CGI121 acts as an allosteric effector that regulates the t(6)A activity of the complex. The EKC/KEOPS complex also promotes both telomere uncapping and telomere elongation. The complex is required for efficient recruitment of transcriptional coactivators. CGI121 is not required for tRNA modification.</text>
</comment>
<evidence type="ECO:0000256" key="6">
    <source>
        <dbReference type="ARBA" id="ARBA00023242"/>
    </source>
</evidence>
<keyword evidence="6 8" id="KW-0539">Nucleus</keyword>
<dbReference type="GO" id="GO:0005634">
    <property type="term" value="C:nucleus"/>
    <property type="evidence" value="ECO:0007669"/>
    <property type="project" value="UniProtKB-SubCell"/>
</dbReference>
<sequence length="181" mass="20103">METVYLPHLPSHPLHICLFEQVQNAAFLRRQLLEGNTDFEYALIDASVLLSKNHVLASCFRSINDLLNQRLKTRNVHSEIVFALSPNSNIAESFRRFGLSDDSKNIVAIKVGGDRAKVEEHLLGNVEGKAVELTDEALAGMHDAARIRKIYRLEAPKKGEVNVLSRESEALLLGSMALKGS</sequence>
<evidence type="ECO:0000256" key="1">
    <source>
        <dbReference type="ARBA" id="ARBA00004123"/>
    </source>
</evidence>
<accession>A0A6A6CS68</accession>
<evidence type="ECO:0000256" key="8">
    <source>
        <dbReference type="RuleBase" id="RU004398"/>
    </source>
</evidence>
<dbReference type="GeneID" id="54558256"/>
<organism evidence="9 10">
    <name type="scientific">Zasmidium cellare ATCC 36951</name>
    <dbReference type="NCBI Taxonomy" id="1080233"/>
    <lineage>
        <taxon>Eukaryota</taxon>
        <taxon>Fungi</taxon>
        <taxon>Dikarya</taxon>
        <taxon>Ascomycota</taxon>
        <taxon>Pezizomycotina</taxon>
        <taxon>Dothideomycetes</taxon>
        <taxon>Dothideomycetidae</taxon>
        <taxon>Mycosphaerellales</taxon>
        <taxon>Mycosphaerellaceae</taxon>
        <taxon>Zasmidium</taxon>
    </lineage>
</organism>
<dbReference type="InterPro" id="IPR036504">
    <property type="entry name" value="CGI121/TPRKB_sf"/>
</dbReference>
<dbReference type="EMBL" id="ML993586">
    <property type="protein sequence ID" value="KAF2169915.1"/>
    <property type="molecule type" value="Genomic_DNA"/>
</dbReference>
<evidence type="ECO:0000313" key="10">
    <source>
        <dbReference type="Proteomes" id="UP000799537"/>
    </source>
</evidence>
<evidence type="ECO:0000256" key="7">
    <source>
        <dbReference type="ARBA" id="ARBA00025043"/>
    </source>
</evidence>
<evidence type="ECO:0000256" key="4">
    <source>
        <dbReference type="ARBA" id="ARBA00016009"/>
    </source>
</evidence>
<evidence type="ECO:0000313" key="9">
    <source>
        <dbReference type="EMBL" id="KAF2169915.1"/>
    </source>
</evidence>
<evidence type="ECO:0000256" key="5">
    <source>
        <dbReference type="ARBA" id="ARBA00022694"/>
    </source>
</evidence>
<dbReference type="GO" id="GO:0000408">
    <property type="term" value="C:EKC/KEOPS complex"/>
    <property type="evidence" value="ECO:0007669"/>
    <property type="project" value="TreeGrafter"/>
</dbReference>
<keyword evidence="10" id="KW-1185">Reference proteome</keyword>
<proteinExistence type="inferred from homology"/>
<protein>
    <recommendedName>
        <fullName evidence="4">EKC/KEOPS complex subunit CGI121</fullName>
    </recommendedName>
    <alternativeName>
        <fullName evidence="3">EKC/KEOPS complex subunit cgi121</fullName>
    </alternativeName>
</protein>
<dbReference type="InterPro" id="IPR013926">
    <property type="entry name" value="CGI121/TPRKB"/>
</dbReference>
<dbReference type="AlphaFoldDB" id="A0A6A6CS68"/>
<evidence type="ECO:0000256" key="2">
    <source>
        <dbReference type="ARBA" id="ARBA00005546"/>
    </source>
</evidence>
<reference evidence="9" key="1">
    <citation type="journal article" date="2020" name="Stud. Mycol.">
        <title>101 Dothideomycetes genomes: a test case for predicting lifestyles and emergence of pathogens.</title>
        <authorList>
            <person name="Haridas S."/>
            <person name="Albert R."/>
            <person name="Binder M."/>
            <person name="Bloem J."/>
            <person name="Labutti K."/>
            <person name="Salamov A."/>
            <person name="Andreopoulos B."/>
            <person name="Baker S."/>
            <person name="Barry K."/>
            <person name="Bills G."/>
            <person name="Bluhm B."/>
            <person name="Cannon C."/>
            <person name="Castanera R."/>
            <person name="Culley D."/>
            <person name="Daum C."/>
            <person name="Ezra D."/>
            <person name="Gonzalez J."/>
            <person name="Henrissat B."/>
            <person name="Kuo A."/>
            <person name="Liang C."/>
            <person name="Lipzen A."/>
            <person name="Lutzoni F."/>
            <person name="Magnuson J."/>
            <person name="Mondo S."/>
            <person name="Nolan M."/>
            <person name="Ohm R."/>
            <person name="Pangilinan J."/>
            <person name="Park H.-J."/>
            <person name="Ramirez L."/>
            <person name="Alfaro M."/>
            <person name="Sun H."/>
            <person name="Tritt A."/>
            <person name="Yoshinaga Y."/>
            <person name="Zwiers L.-H."/>
            <person name="Turgeon B."/>
            <person name="Goodwin S."/>
            <person name="Spatafora J."/>
            <person name="Crous P."/>
            <person name="Grigoriev I."/>
        </authorList>
    </citation>
    <scope>NUCLEOTIDE SEQUENCE</scope>
    <source>
        <strain evidence="9">ATCC 36951</strain>
    </source>
</reference>
<dbReference type="Pfam" id="PF08617">
    <property type="entry name" value="CGI-121"/>
    <property type="match status" value="1"/>
</dbReference>
<name>A0A6A6CS68_ZASCE</name>
<dbReference type="PANTHER" id="PTHR15840">
    <property type="entry name" value="CGI-121 FAMILY MEMBER"/>
    <property type="match status" value="1"/>
</dbReference>
<dbReference type="GO" id="GO:0002949">
    <property type="term" value="P:tRNA threonylcarbamoyladenosine modification"/>
    <property type="evidence" value="ECO:0007669"/>
    <property type="project" value="TreeGrafter"/>
</dbReference>
<comment type="similarity">
    <text evidence="2 8">Belongs to the CGI121/TPRKB family.</text>
</comment>
<dbReference type="Proteomes" id="UP000799537">
    <property type="component" value="Unassembled WGS sequence"/>
</dbReference>
<comment type="subcellular location">
    <subcellularLocation>
        <location evidence="1">Nucleus</location>
    </subcellularLocation>
</comment>
<dbReference type="Gene3D" id="3.30.2380.10">
    <property type="entry name" value="CGI121/TPRKB"/>
    <property type="match status" value="1"/>
</dbReference>
<dbReference type="RefSeq" id="XP_033670804.1">
    <property type="nucleotide sequence ID" value="XM_033804984.1"/>
</dbReference>